<evidence type="ECO:0000256" key="1">
    <source>
        <dbReference type="SAM" id="Phobius"/>
    </source>
</evidence>
<keyword evidence="1" id="KW-0812">Transmembrane</keyword>
<evidence type="ECO:0000313" key="3">
    <source>
        <dbReference type="Proteomes" id="UP000640052"/>
    </source>
</evidence>
<reference evidence="2" key="1">
    <citation type="submission" date="2021-01" db="EMBL/GenBank/DDBJ databases">
        <title>Whole genome shotgun sequence of Acrocarpospora phusangensis NBRC 108782.</title>
        <authorList>
            <person name="Komaki H."/>
            <person name="Tamura T."/>
        </authorList>
    </citation>
    <scope>NUCLEOTIDE SEQUENCE</scope>
    <source>
        <strain evidence="2">NBRC 108782</strain>
    </source>
</reference>
<name>A0A919UPX2_9ACTN</name>
<dbReference type="RefSeq" id="WP_204042502.1">
    <property type="nucleotide sequence ID" value="NZ_BOOA01000032.1"/>
</dbReference>
<evidence type="ECO:0000313" key="2">
    <source>
        <dbReference type="EMBL" id="GIH25803.1"/>
    </source>
</evidence>
<dbReference type="AlphaFoldDB" id="A0A919UPX2"/>
<protein>
    <submittedName>
        <fullName evidence="2">Uncharacterized protein</fullName>
    </submittedName>
</protein>
<sequence length="108" mass="11656">MVWFSRRPPLTSEPAQKRPPVMYVADAALAIVSALVLTFVYGVSVLVSTPAQECTGDCQDNAFMVWMIATAIPIVPAIVAWKIRLGVTLVVNALGSLALLIFGISYVY</sequence>
<feature type="transmembrane region" description="Helical" evidence="1">
    <location>
        <begin position="88"/>
        <end position="107"/>
    </location>
</feature>
<proteinExistence type="predicted"/>
<gene>
    <name evidence="2" type="ORF">Aph01nite_41130</name>
</gene>
<keyword evidence="1" id="KW-0472">Membrane</keyword>
<organism evidence="2 3">
    <name type="scientific">Acrocarpospora phusangensis</name>
    <dbReference type="NCBI Taxonomy" id="1070424"/>
    <lineage>
        <taxon>Bacteria</taxon>
        <taxon>Bacillati</taxon>
        <taxon>Actinomycetota</taxon>
        <taxon>Actinomycetes</taxon>
        <taxon>Streptosporangiales</taxon>
        <taxon>Streptosporangiaceae</taxon>
        <taxon>Acrocarpospora</taxon>
    </lineage>
</organism>
<keyword evidence="1" id="KW-1133">Transmembrane helix</keyword>
<dbReference type="Proteomes" id="UP000640052">
    <property type="component" value="Unassembled WGS sequence"/>
</dbReference>
<dbReference type="EMBL" id="BOOA01000032">
    <property type="protein sequence ID" value="GIH25803.1"/>
    <property type="molecule type" value="Genomic_DNA"/>
</dbReference>
<feature type="transmembrane region" description="Helical" evidence="1">
    <location>
        <begin position="63"/>
        <end position="81"/>
    </location>
</feature>
<comment type="caution">
    <text evidence="2">The sequence shown here is derived from an EMBL/GenBank/DDBJ whole genome shotgun (WGS) entry which is preliminary data.</text>
</comment>
<feature type="transmembrane region" description="Helical" evidence="1">
    <location>
        <begin position="21"/>
        <end position="43"/>
    </location>
</feature>
<accession>A0A919UPX2</accession>
<keyword evidence="3" id="KW-1185">Reference proteome</keyword>